<dbReference type="Proteomes" id="UP001620626">
    <property type="component" value="Unassembled WGS sequence"/>
</dbReference>
<evidence type="ECO:0000313" key="1">
    <source>
        <dbReference type="EMBL" id="KAL3118125.1"/>
    </source>
</evidence>
<dbReference type="EMBL" id="JBICBT010000293">
    <property type="protein sequence ID" value="KAL3118125.1"/>
    <property type="molecule type" value="Genomic_DNA"/>
</dbReference>
<evidence type="ECO:0000313" key="2">
    <source>
        <dbReference type="Proteomes" id="UP001620626"/>
    </source>
</evidence>
<comment type="caution">
    <text evidence="1">The sequence shown here is derived from an EMBL/GenBank/DDBJ whole genome shotgun (WGS) entry which is preliminary data.</text>
</comment>
<name>A0ABD2LSA2_9BILA</name>
<keyword evidence="2" id="KW-1185">Reference proteome</keyword>
<reference evidence="1 2" key="1">
    <citation type="submission" date="2024-10" db="EMBL/GenBank/DDBJ databases">
        <authorList>
            <person name="Kim D."/>
        </authorList>
    </citation>
    <scope>NUCLEOTIDE SEQUENCE [LARGE SCALE GENOMIC DNA]</scope>
    <source>
        <strain evidence="1">BH-2024</strain>
    </source>
</reference>
<proteinExistence type="predicted"/>
<protein>
    <submittedName>
        <fullName evidence="1">Uncharacterized protein</fullName>
    </submittedName>
</protein>
<accession>A0ABD2LSA2</accession>
<sequence>MNLQWNNFAQFIVITRSIGSEAQQTFLQFQQDEISLEDVLGIFRTKMTEAQSQIFALKTELDASRKCVLGGTRPDKVDILKSTDFLINKASDLSAAVEAFSSLCDWFDRARSMIDYNYRHVVVTELQLCVTKLRSECECISKMLSSHVGSLNSGHL</sequence>
<organism evidence="1 2">
    <name type="scientific">Heterodera trifolii</name>
    <dbReference type="NCBI Taxonomy" id="157864"/>
    <lineage>
        <taxon>Eukaryota</taxon>
        <taxon>Metazoa</taxon>
        <taxon>Ecdysozoa</taxon>
        <taxon>Nematoda</taxon>
        <taxon>Chromadorea</taxon>
        <taxon>Rhabditida</taxon>
        <taxon>Tylenchina</taxon>
        <taxon>Tylenchomorpha</taxon>
        <taxon>Tylenchoidea</taxon>
        <taxon>Heteroderidae</taxon>
        <taxon>Heteroderinae</taxon>
        <taxon>Heterodera</taxon>
    </lineage>
</organism>
<dbReference type="AlphaFoldDB" id="A0ABD2LSA2"/>
<gene>
    <name evidence="1" type="ORF">niasHT_001899</name>
</gene>